<organism evidence="2 3">
    <name type="scientific">Gigaspora margarita</name>
    <dbReference type="NCBI Taxonomy" id="4874"/>
    <lineage>
        <taxon>Eukaryota</taxon>
        <taxon>Fungi</taxon>
        <taxon>Fungi incertae sedis</taxon>
        <taxon>Mucoromycota</taxon>
        <taxon>Glomeromycotina</taxon>
        <taxon>Glomeromycetes</taxon>
        <taxon>Diversisporales</taxon>
        <taxon>Gigasporaceae</taxon>
        <taxon>Gigaspora</taxon>
    </lineage>
</organism>
<dbReference type="Proteomes" id="UP000789901">
    <property type="component" value="Unassembled WGS sequence"/>
</dbReference>
<feature type="region of interest" description="Disordered" evidence="1">
    <location>
        <begin position="687"/>
        <end position="720"/>
    </location>
</feature>
<gene>
    <name evidence="2" type="ORF">GMARGA_LOCUS20056</name>
</gene>
<dbReference type="SUPFAM" id="SSF56672">
    <property type="entry name" value="DNA/RNA polymerases"/>
    <property type="match status" value="1"/>
</dbReference>
<evidence type="ECO:0000313" key="2">
    <source>
        <dbReference type="EMBL" id="CAG8783444.1"/>
    </source>
</evidence>
<dbReference type="InterPro" id="IPR043502">
    <property type="entry name" value="DNA/RNA_pol_sf"/>
</dbReference>
<reference evidence="2 3" key="1">
    <citation type="submission" date="2021-06" db="EMBL/GenBank/DDBJ databases">
        <authorList>
            <person name="Kallberg Y."/>
            <person name="Tangrot J."/>
            <person name="Rosling A."/>
        </authorList>
    </citation>
    <scope>NUCLEOTIDE SEQUENCE [LARGE SCALE GENOMIC DNA]</scope>
    <source>
        <strain evidence="2 3">120-4 pot B 10/14</strain>
    </source>
</reference>
<accession>A0ABN7VLH6</accession>
<proteinExistence type="predicted"/>
<keyword evidence="3" id="KW-1185">Reference proteome</keyword>
<name>A0ABN7VLH6_GIGMA</name>
<comment type="caution">
    <text evidence="2">The sequence shown here is derived from an EMBL/GenBank/DDBJ whole genome shotgun (WGS) entry which is preliminary data.</text>
</comment>
<sequence>DASYYQEYYMLRLYTIKIDGKKSIVNIKINNLFFDIKLKNPMENTIESYVEEFDPDSYEILKYQPFDSTEKHDFIRLYFMTNQKYLTIAYEKTMIPATYLQRKMYCGVVHESTVELDKPKLLIKGLKLVKRNVSEFYKTVAEELIWSSLGYENNQIIYDPTTNKRVKQCDFFEYEKRKELGDEGKGGNKMVILFVTCMSDKHKTIIEHGCFFYMITSKPNFKSISEKMFPIDYFLSHKKDKDNEKGLRIDIIHYFKSLRNICASLLRCDEKRAEQTIKEIFDTNEMKKQYRITDFYQKTSEKRKMIEQNEEKMINHNFMNNFFELKMLLYLSNEILWLIFKNLPNQKTQLILGKTCKTLYSNYKAVINDPLDYTFVECNPYNIFNTNPITYNFKRIDMSFNMKKKKLTDDPPCGMVIFEKENQRCETCKQHQTLCENKFPCKYCNKKNIEYTWWNRDKLYLKHINDFEDLGKRICEKYKKRRFCCTTSIVNNNSCGIETCMKANLPEKINRIRRLLAWYRANNPSLSAPPTTWNIGDPVPGGVVTAQTVLATQRPIWVRIFENLGITNPDPNDNKTISSMFFTTMETVSKEIKGIGMTTVAGTRDEVIGSFGIGDTLSKEEGETYKFPWEIDDNVNKAISSSKSTKELIKKLAKDDPDYLVQNFQNIQSIANIIYIPNTPKKIFKHKKVETSPENSENEEKKISNKKAKTFNVEQNDTKDDENVALLKMFSEQMKSNSTNSKS</sequence>
<protein>
    <submittedName>
        <fullName evidence="2">39629_t:CDS:1</fullName>
    </submittedName>
</protein>
<evidence type="ECO:0000313" key="3">
    <source>
        <dbReference type="Proteomes" id="UP000789901"/>
    </source>
</evidence>
<feature type="non-terminal residue" evidence="2">
    <location>
        <position position="1"/>
    </location>
</feature>
<dbReference type="EMBL" id="CAJVQB010017258">
    <property type="protein sequence ID" value="CAG8783444.1"/>
    <property type="molecule type" value="Genomic_DNA"/>
</dbReference>
<evidence type="ECO:0000256" key="1">
    <source>
        <dbReference type="SAM" id="MobiDB-lite"/>
    </source>
</evidence>